<evidence type="ECO:0000256" key="3">
    <source>
        <dbReference type="SAM" id="MobiDB-lite"/>
    </source>
</evidence>
<proteinExistence type="predicted"/>
<dbReference type="Gramene" id="fgenesh1_pm.C_scaffold_3000575">
    <property type="protein sequence ID" value="fgenesh1_pm.C_scaffold_3000575"/>
    <property type="gene ID" value="fgenesh1_pm.C_scaffold_3000575"/>
</dbReference>
<reference evidence="6" key="1">
    <citation type="journal article" date="2011" name="Nat. Genet.">
        <title>The Arabidopsis lyrata genome sequence and the basis of rapid genome size change.</title>
        <authorList>
            <person name="Hu T.T."/>
            <person name="Pattyn P."/>
            <person name="Bakker E.G."/>
            <person name="Cao J."/>
            <person name="Cheng J.-F."/>
            <person name="Clark R.M."/>
            <person name="Fahlgren N."/>
            <person name="Fawcett J.A."/>
            <person name="Grimwood J."/>
            <person name="Gundlach H."/>
            <person name="Haberer G."/>
            <person name="Hollister J.D."/>
            <person name="Ossowski S."/>
            <person name="Ottilar R.P."/>
            <person name="Salamov A.A."/>
            <person name="Schneeberger K."/>
            <person name="Spannagl M."/>
            <person name="Wang X."/>
            <person name="Yang L."/>
            <person name="Nasrallah M.E."/>
            <person name="Bergelson J."/>
            <person name="Carrington J.C."/>
            <person name="Gaut B.S."/>
            <person name="Schmutz J."/>
            <person name="Mayer K.F.X."/>
            <person name="Van de Peer Y."/>
            <person name="Grigoriev I.V."/>
            <person name="Nordborg M."/>
            <person name="Weigel D."/>
            <person name="Guo Y.-L."/>
        </authorList>
    </citation>
    <scope>NUCLEOTIDE SEQUENCE [LARGE SCALE GENOMIC DNA]</scope>
    <source>
        <strain evidence="6">cv. MN47</strain>
    </source>
</reference>
<dbReference type="PANTHER" id="PTHR11176:SF57">
    <property type="entry name" value="PROTEIN BOULE"/>
    <property type="match status" value="1"/>
</dbReference>
<dbReference type="SMART" id="SM00360">
    <property type="entry name" value="RRM"/>
    <property type="match status" value="1"/>
</dbReference>
<evidence type="ECO:0000313" key="6">
    <source>
        <dbReference type="Proteomes" id="UP000008694"/>
    </source>
</evidence>
<keyword evidence="1 2" id="KW-0694">RNA-binding</keyword>
<dbReference type="EMBL" id="GL348715">
    <property type="protein sequence ID" value="EFH60876.1"/>
    <property type="molecule type" value="Genomic_DNA"/>
</dbReference>
<gene>
    <name evidence="5" type="ORF">ARALYDRAFT_317559</name>
</gene>
<dbReference type="InterPro" id="IPR035979">
    <property type="entry name" value="RBD_domain_sf"/>
</dbReference>
<name>D7L615_ARALL</name>
<dbReference type="InterPro" id="IPR000504">
    <property type="entry name" value="RRM_dom"/>
</dbReference>
<feature type="compositionally biased region" description="Basic and acidic residues" evidence="3">
    <location>
        <begin position="215"/>
        <end position="227"/>
    </location>
</feature>
<dbReference type="AlphaFoldDB" id="D7L615"/>
<keyword evidence="6" id="KW-1185">Reference proteome</keyword>
<protein>
    <recommendedName>
        <fullName evidence="4">RRM domain-containing protein</fullName>
    </recommendedName>
</protein>
<sequence length="320" mass="36281">MSQTSENNNHDTASRKIFVGSLAWQTTTEDLRRFFEQFGEVIDANVVCETYPGRSKGYGFVTFKDAVSAARALENPRPVIDGRTTNCNLASLRVKQNMNQPHKNELLNQVRPPHQYQPGLQHLIPYCTRVIWDSVSGQYRYMYNNPCYPFPTQMVHYNYNYACITQPNSHQTNRKPVVISAPQKSSAPRHIINEIDQRAVPPKSSQELIVDDDNKEVVTKPDSDADQQRATGQAGDNIGKDGDIKQDAMNQEGKINGQEYGMKQAVYAAIDDIHKFFMNEVTCEQKHDTNQDEDVTKEVLDNGIKVTHQDEDVQVAEDTL</sequence>
<organism evidence="6">
    <name type="scientific">Arabidopsis lyrata subsp. lyrata</name>
    <name type="common">Lyre-leaved rock-cress</name>
    <dbReference type="NCBI Taxonomy" id="81972"/>
    <lineage>
        <taxon>Eukaryota</taxon>
        <taxon>Viridiplantae</taxon>
        <taxon>Streptophyta</taxon>
        <taxon>Embryophyta</taxon>
        <taxon>Tracheophyta</taxon>
        <taxon>Spermatophyta</taxon>
        <taxon>Magnoliopsida</taxon>
        <taxon>eudicotyledons</taxon>
        <taxon>Gunneridae</taxon>
        <taxon>Pentapetalae</taxon>
        <taxon>rosids</taxon>
        <taxon>malvids</taxon>
        <taxon>Brassicales</taxon>
        <taxon>Brassicaceae</taxon>
        <taxon>Camelineae</taxon>
        <taxon>Arabidopsis</taxon>
    </lineage>
</organism>
<dbReference type="Proteomes" id="UP000008694">
    <property type="component" value="Unassembled WGS sequence"/>
</dbReference>
<evidence type="ECO:0000313" key="5">
    <source>
        <dbReference type="EMBL" id="EFH60876.1"/>
    </source>
</evidence>
<dbReference type="GO" id="GO:0003723">
    <property type="term" value="F:RNA binding"/>
    <property type="evidence" value="ECO:0007669"/>
    <property type="project" value="UniProtKB-UniRule"/>
</dbReference>
<dbReference type="eggNOG" id="KOG0149">
    <property type="taxonomic scope" value="Eukaryota"/>
</dbReference>
<dbReference type="SUPFAM" id="SSF54928">
    <property type="entry name" value="RNA-binding domain, RBD"/>
    <property type="match status" value="1"/>
</dbReference>
<dbReference type="InterPro" id="IPR012677">
    <property type="entry name" value="Nucleotide-bd_a/b_plait_sf"/>
</dbReference>
<dbReference type="PROSITE" id="PS50102">
    <property type="entry name" value="RRM"/>
    <property type="match status" value="1"/>
</dbReference>
<accession>D7L615</accession>
<dbReference type="PANTHER" id="PTHR11176">
    <property type="entry name" value="BOULE-RELATED"/>
    <property type="match status" value="1"/>
</dbReference>
<evidence type="ECO:0000256" key="1">
    <source>
        <dbReference type="ARBA" id="ARBA00022884"/>
    </source>
</evidence>
<evidence type="ECO:0000256" key="2">
    <source>
        <dbReference type="PROSITE-ProRule" id="PRU00176"/>
    </source>
</evidence>
<feature type="domain" description="RRM" evidence="4">
    <location>
        <begin position="15"/>
        <end position="99"/>
    </location>
</feature>
<dbReference type="HOGENOM" id="CLU_795357_0_0_1"/>
<dbReference type="STRING" id="81972.D7L615"/>
<dbReference type="Gene3D" id="3.30.70.330">
    <property type="match status" value="1"/>
</dbReference>
<dbReference type="Pfam" id="PF00076">
    <property type="entry name" value="RRM_1"/>
    <property type="match status" value="1"/>
</dbReference>
<feature type="region of interest" description="Disordered" evidence="3">
    <location>
        <begin position="211"/>
        <end position="244"/>
    </location>
</feature>
<evidence type="ECO:0000259" key="4">
    <source>
        <dbReference type="PROSITE" id="PS50102"/>
    </source>
</evidence>